<dbReference type="EC" id="2.7.7.48" evidence="1"/>
<dbReference type="PROSITE" id="PS50522">
    <property type="entry name" value="RDRP_PHAGE"/>
    <property type="match status" value="1"/>
</dbReference>
<evidence type="ECO:0000259" key="10">
    <source>
        <dbReference type="PROSITE" id="PS50522"/>
    </source>
</evidence>
<comment type="catalytic activity">
    <reaction evidence="8">
        <text>RNA(n) + a ribonucleoside 5'-triphosphate = RNA(n+1) + diphosphate</text>
        <dbReference type="Rhea" id="RHEA:21248"/>
        <dbReference type="Rhea" id="RHEA-COMP:14527"/>
        <dbReference type="Rhea" id="RHEA-COMP:17342"/>
        <dbReference type="ChEBI" id="CHEBI:33019"/>
        <dbReference type="ChEBI" id="CHEBI:61557"/>
        <dbReference type="ChEBI" id="CHEBI:140395"/>
        <dbReference type="EC" id="2.7.7.48"/>
    </reaction>
</comment>
<dbReference type="EMBL" id="MN035151">
    <property type="protein sequence ID" value="QDH89970.1"/>
    <property type="molecule type" value="Genomic_RNA"/>
</dbReference>
<comment type="cofactor">
    <cofactor evidence="9">
        <name>Mg(2+)</name>
        <dbReference type="ChEBI" id="CHEBI:18420"/>
    </cofactor>
    <text evidence="9">Binds 2 Mg(2+) per subunit.</text>
</comment>
<accession>A0A514D8M1</accession>
<evidence type="ECO:0000256" key="8">
    <source>
        <dbReference type="ARBA" id="ARBA00048744"/>
    </source>
</evidence>
<dbReference type="GO" id="GO:0039694">
    <property type="term" value="P:viral RNA genome replication"/>
    <property type="evidence" value="ECO:0007669"/>
    <property type="project" value="InterPro"/>
</dbReference>
<keyword evidence="5" id="KW-0547">Nucleotide-binding</keyword>
<reference evidence="11" key="1">
    <citation type="submission" date="2019-05" db="EMBL/GenBank/DDBJ databases">
        <title>Metatranscriptomic reconstruction reveals RNA viruses with the potential to shape carbon cycling in soil.</title>
        <authorList>
            <person name="Starr E.P."/>
            <person name="Nuccio E."/>
            <person name="Pett-Ridge J."/>
            <person name="Banfield J.F."/>
            <person name="Firestone M.K."/>
        </authorList>
    </citation>
    <scope>NUCLEOTIDE SEQUENCE</scope>
    <source>
        <strain evidence="11">H2_Rhizo_Litter_49_scaffold_1578</strain>
    </source>
</reference>
<sequence>MKSLIALLNVLLIELGARCGTSTARDIKTIRERCEHEGLSFLTITLPAFGKDFEKSLDQGRVDSSLFLGFSRREGLPRFLGGFLSRVFASSSGLLLDDPDIDAIRAIRQVTLMFGKIKLPCSPERTQLAFRKYLECEQDVRLADQLLLSEPNRVQEFRRIGRLLWADLFAEMDNTIYHELIVPRHGPGATADKLRGNAKYNNRRWTRRLDEVFPHWENLIPSESLLQRMDGVTVLEPGEEVPVKVTPVPKTLKTPRLIAEEPTCMQYMQQGILALVVKQIARSDNARNFICFKSQEPNQRLAREGSLRGSLATLDLSEASDRVSNQHVRLLLLNHPNLSRAVDATRSRKADVLGQTIRLAKFASMGSALCFPMEAFVFATVVFLGIQEALSQPLTTEDIKRLRGSVRVYGDDIIVPTDYVHCVVRELEAFGFRVNTAKSFWTGRFRESCGKEYYAGQDVCLARVRQLLPTSQQQVSEVAATVAFRNQLFELGYSDTVDYLDSLIERVIPFPWVERTSSLLGRYGHYLPSQETRHDPDLQHPLVRGAVISAKSPKSYLDDYGALMKWFLNEGEDPLQKDHLIRAGRPESASIKIRWTRPY</sequence>
<proteinExistence type="predicted"/>
<feature type="binding site" evidence="9">
    <location>
        <position position="315"/>
    </location>
    <ligand>
        <name>Mg(2+)</name>
        <dbReference type="ChEBI" id="CHEBI:18420"/>
        <label>2</label>
    </ligand>
</feature>
<name>A0A514D8M1_9VIRU</name>
<dbReference type="InterPro" id="IPR005093">
    <property type="entry name" value="RNArep_beta"/>
</dbReference>
<dbReference type="GO" id="GO:0003968">
    <property type="term" value="F:RNA-directed RNA polymerase activity"/>
    <property type="evidence" value="ECO:0007669"/>
    <property type="project" value="UniProtKB-KW"/>
</dbReference>
<keyword evidence="6" id="KW-0693">Viral RNA replication</keyword>
<protein>
    <recommendedName>
        <fullName evidence="1">RNA-directed RNA polymerase</fullName>
        <ecNumber evidence="1">2.7.7.48</ecNumber>
    </recommendedName>
    <alternativeName>
        <fullName evidence="7">RNA replicase beta chain</fullName>
    </alternativeName>
</protein>
<feature type="binding site" evidence="9">
    <location>
        <position position="412"/>
    </location>
    <ligand>
        <name>Mg(2+)</name>
        <dbReference type="ChEBI" id="CHEBI:18420"/>
        <label>2</label>
    </ligand>
</feature>
<dbReference type="GO" id="GO:0046872">
    <property type="term" value="F:metal ion binding"/>
    <property type="evidence" value="ECO:0007669"/>
    <property type="project" value="UniProtKB-KW"/>
</dbReference>
<evidence type="ECO:0000256" key="7">
    <source>
        <dbReference type="ARBA" id="ARBA00030248"/>
    </source>
</evidence>
<evidence type="ECO:0000256" key="1">
    <source>
        <dbReference type="ARBA" id="ARBA00012494"/>
    </source>
</evidence>
<keyword evidence="2 11" id="KW-0696">RNA-directed RNA polymerase</keyword>
<evidence type="ECO:0000256" key="6">
    <source>
        <dbReference type="ARBA" id="ARBA00022953"/>
    </source>
</evidence>
<evidence type="ECO:0000256" key="4">
    <source>
        <dbReference type="ARBA" id="ARBA00022695"/>
    </source>
</evidence>
<dbReference type="InterPro" id="IPR007096">
    <property type="entry name" value="RNA-dir_Rpol_cat_phage"/>
</dbReference>
<organism evidence="11">
    <name type="scientific">Leviviridae sp</name>
    <dbReference type="NCBI Taxonomy" id="2027243"/>
    <lineage>
        <taxon>Viruses</taxon>
        <taxon>Riboviria</taxon>
        <taxon>Orthornavirae</taxon>
        <taxon>Lenarviricota</taxon>
        <taxon>Leviviricetes</taxon>
        <taxon>Norzivirales</taxon>
        <taxon>Fiersviridae</taxon>
    </lineage>
</organism>
<feature type="domain" description="RdRp catalytic" evidence="10">
    <location>
        <begin position="300"/>
        <end position="443"/>
    </location>
</feature>
<keyword evidence="3" id="KW-0808">Transferase</keyword>
<dbReference type="Pfam" id="PF03431">
    <property type="entry name" value="RNA_replicase_B"/>
    <property type="match status" value="1"/>
</dbReference>
<keyword evidence="9" id="KW-0479">Metal-binding</keyword>
<evidence type="ECO:0000256" key="2">
    <source>
        <dbReference type="ARBA" id="ARBA00022484"/>
    </source>
</evidence>
<evidence type="ECO:0000256" key="3">
    <source>
        <dbReference type="ARBA" id="ARBA00022679"/>
    </source>
</evidence>
<keyword evidence="4" id="KW-0548">Nucleotidyltransferase</keyword>
<dbReference type="GO" id="GO:0000166">
    <property type="term" value="F:nucleotide binding"/>
    <property type="evidence" value="ECO:0007669"/>
    <property type="project" value="UniProtKB-KW"/>
</dbReference>
<evidence type="ECO:0000256" key="9">
    <source>
        <dbReference type="PIRSR" id="PIRSR605093-1"/>
    </source>
</evidence>
<evidence type="ECO:0000256" key="5">
    <source>
        <dbReference type="ARBA" id="ARBA00022741"/>
    </source>
</evidence>
<feature type="binding site" evidence="9">
    <location>
        <position position="411"/>
    </location>
    <ligand>
        <name>Mg(2+)</name>
        <dbReference type="ChEBI" id="CHEBI:18420"/>
        <label>2</label>
    </ligand>
</feature>
<keyword evidence="9" id="KW-0460">Magnesium</keyword>
<evidence type="ECO:0000313" key="11">
    <source>
        <dbReference type="EMBL" id="QDH89970.1"/>
    </source>
</evidence>
<gene>
    <name evidence="11" type="ORF">H2RhizoLitter491578_000001</name>
</gene>